<organism evidence="3 4">
    <name type="scientific">Desulfobotulus pelophilus</name>
    <dbReference type="NCBI Taxonomy" id="2823377"/>
    <lineage>
        <taxon>Bacteria</taxon>
        <taxon>Pseudomonadati</taxon>
        <taxon>Thermodesulfobacteriota</taxon>
        <taxon>Desulfobacteria</taxon>
        <taxon>Desulfobacterales</taxon>
        <taxon>Desulfobacteraceae</taxon>
        <taxon>Desulfobotulus</taxon>
    </lineage>
</organism>
<sequence length="150" mass="16517">MIAVVQRVSSAEVRIDGDVEGKIGKGILVLLGVAREDTTEDSNYLSDKIVHLRIFEDGEGKMNRSLLDFSGEILVVSQFTLLGDCRRGRRPSFTEAARPEMAIPLYEHFVTACKNFGIRVATGKFQATMAVSLINDGPVTLTLNSTERKK</sequence>
<reference evidence="3 4" key="1">
    <citation type="submission" date="2022-11" db="EMBL/GenBank/DDBJ databases">
        <title>Desulfobotulus tamanensis H1 sp. nov. - anaerobic, alkaliphilic, sulphate reducing bacterium isolated from terrestrial mud volcano.</title>
        <authorList>
            <person name="Frolova A."/>
            <person name="Merkel A.Y."/>
            <person name="Slobodkin A.I."/>
        </authorList>
    </citation>
    <scope>NUCLEOTIDE SEQUENCE [LARGE SCALE GENOMIC DNA]</scope>
    <source>
        <strain evidence="3 4">H1</strain>
    </source>
</reference>
<dbReference type="NCBIfam" id="TIGR00256">
    <property type="entry name" value="D-aminoacyl-tRNA deacylase"/>
    <property type="match status" value="1"/>
</dbReference>
<dbReference type="Gene3D" id="3.50.80.10">
    <property type="entry name" value="D-tyrosyl-tRNA(Tyr) deacylase"/>
    <property type="match status" value="1"/>
</dbReference>
<evidence type="ECO:0000313" key="4">
    <source>
        <dbReference type="Proteomes" id="UP001209681"/>
    </source>
</evidence>
<evidence type="ECO:0000313" key="3">
    <source>
        <dbReference type="EMBL" id="MCW7754678.1"/>
    </source>
</evidence>
<dbReference type="EMBL" id="JAPFPW010000014">
    <property type="protein sequence ID" value="MCW7754678.1"/>
    <property type="molecule type" value="Genomic_DNA"/>
</dbReference>
<comment type="caution">
    <text evidence="3">The sequence shown here is derived from an EMBL/GenBank/DDBJ whole genome shotgun (WGS) entry which is preliminary data.</text>
</comment>
<proteinExistence type="inferred from homology"/>
<evidence type="ECO:0000256" key="2">
    <source>
        <dbReference type="HAMAP-Rule" id="MF_00518"/>
    </source>
</evidence>
<dbReference type="PANTHER" id="PTHR10472">
    <property type="entry name" value="D-TYROSYL-TRNA TYR DEACYLASE"/>
    <property type="match status" value="1"/>
</dbReference>
<comment type="domain">
    <text evidence="2">A Gly-cisPro motif from one monomer fits into the active site of the other monomer to allow specific chiral rejection of L-amino acids.</text>
</comment>
<gene>
    <name evidence="2 3" type="primary">dtd</name>
    <name evidence="3" type="ORF">OOT00_11860</name>
</gene>
<evidence type="ECO:0000256" key="1">
    <source>
        <dbReference type="ARBA" id="ARBA00009673"/>
    </source>
</evidence>
<comment type="function">
    <text evidence="2">An aminoacyl-tRNA editing enzyme that deacylates mischarged D-aminoacyl-tRNAs. Also deacylates mischarged glycyl-tRNA(Ala), protecting cells against glycine mischarging by AlaRS. Acts via tRNA-based rather than protein-based catalysis; rejects L-amino acids rather than detecting D-amino acids in the active site. By recycling D-aminoacyl-tRNA to D-amino acids and free tRNA molecules, this enzyme counteracts the toxicity associated with the formation of D-aminoacyl-tRNA entities in vivo and helps enforce protein L-homochirality.</text>
</comment>
<comment type="subcellular location">
    <subcellularLocation>
        <location evidence="2">Cytoplasm</location>
    </subcellularLocation>
</comment>
<dbReference type="PANTHER" id="PTHR10472:SF5">
    <property type="entry name" value="D-AMINOACYL-TRNA DEACYLASE 1"/>
    <property type="match status" value="1"/>
</dbReference>
<keyword evidence="4" id="KW-1185">Reference proteome</keyword>
<dbReference type="CDD" id="cd00563">
    <property type="entry name" value="Dtyr_deacylase"/>
    <property type="match status" value="1"/>
</dbReference>
<dbReference type="RefSeq" id="WP_265425591.1">
    <property type="nucleotide sequence ID" value="NZ_JAPFPW010000014.1"/>
</dbReference>
<protein>
    <recommendedName>
        <fullName evidence="2">D-aminoacyl-tRNA deacylase</fullName>
        <shortName evidence="2">DTD</shortName>
        <ecNumber evidence="2">3.1.1.96</ecNumber>
    </recommendedName>
    <alternativeName>
        <fullName evidence="2">Gly-tRNA(Ala) deacylase</fullName>
        <ecNumber evidence="2">3.1.1.-</ecNumber>
    </alternativeName>
</protein>
<comment type="catalytic activity">
    <reaction evidence="2">
        <text>a D-aminoacyl-tRNA + H2O = a tRNA + a D-alpha-amino acid + H(+)</text>
        <dbReference type="Rhea" id="RHEA:13953"/>
        <dbReference type="Rhea" id="RHEA-COMP:10123"/>
        <dbReference type="Rhea" id="RHEA-COMP:10124"/>
        <dbReference type="ChEBI" id="CHEBI:15377"/>
        <dbReference type="ChEBI" id="CHEBI:15378"/>
        <dbReference type="ChEBI" id="CHEBI:59871"/>
        <dbReference type="ChEBI" id="CHEBI:78442"/>
        <dbReference type="ChEBI" id="CHEBI:79333"/>
        <dbReference type="EC" id="3.1.1.96"/>
    </reaction>
</comment>
<keyword evidence="2" id="KW-0963">Cytoplasm</keyword>
<dbReference type="Pfam" id="PF02580">
    <property type="entry name" value="Tyr_Deacylase"/>
    <property type="match status" value="1"/>
</dbReference>
<keyword evidence="2" id="KW-0820">tRNA-binding</keyword>
<accession>A0ABT3NB30</accession>
<dbReference type="GO" id="GO:0051499">
    <property type="term" value="F:D-aminoacyl-tRNA deacylase activity"/>
    <property type="evidence" value="ECO:0007669"/>
    <property type="project" value="UniProtKB-EC"/>
</dbReference>
<dbReference type="InterPro" id="IPR023509">
    <property type="entry name" value="DTD-like_sf"/>
</dbReference>
<dbReference type="EC" id="3.1.1.-" evidence="2"/>
<comment type="similarity">
    <text evidence="1 2">Belongs to the DTD family.</text>
</comment>
<dbReference type="HAMAP" id="MF_00518">
    <property type="entry name" value="Deacylase_Dtd"/>
    <property type="match status" value="1"/>
</dbReference>
<keyword evidence="2" id="KW-0694">RNA-binding</keyword>
<dbReference type="SUPFAM" id="SSF69500">
    <property type="entry name" value="DTD-like"/>
    <property type="match status" value="1"/>
</dbReference>
<dbReference type="EC" id="3.1.1.96" evidence="2"/>
<keyword evidence="2 3" id="KW-0378">Hydrolase</keyword>
<comment type="catalytic activity">
    <reaction evidence="2">
        <text>glycyl-tRNA(Ala) + H2O = tRNA(Ala) + glycine + H(+)</text>
        <dbReference type="Rhea" id="RHEA:53744"/>
        <dbReference type="Rhea" id="RHEA-COMP:9657"/>
        <dbReference type="Rhea" id="RHEA-COMP:13640"/>
        <dbReference type="ChEBI" id="CHEBI:15377"/>
        <dbReference type="ChEBI" id="CHEBI:15378"/>
        <dbReference type="ChEBI" id="CHEBI:57305"/>
        <dbReference type="ChEBI" id="CHEBI:78442"/>
        <dbReference type="ChEBI" id="CHEBI:78522"/>
    </reaction>
</comment>
<feature type="short sequence motif" description="Gly-cisPro motif, important for rejection of L-amino acids" evidence="2">
    <location>
        <begin position="137"/>
        <end position="138"/>
    </location>
</feature>
<dbReference type="Proteomes" id="UP001209681">
    <property type="component" value="Unassembled WGS sequence"/>
</dbReference>
<name>A0ABT3NB30_9BACT</name>
<dbReference type="InterPro" id="IPR003732">
    <property type="entry name" value="Daa-tRNA_deacyls_DTD"/>
</dbReference>
<comment type="subunit">
    <text evidence="2">Homodimer.</text>
</comment>